<organism evidence="6 8">
    <name type="scientific">Cellulomonas hominis</name>
    <dbReference type="NCBI Taxonomy" id="156981"/>
    <lineage>
        <taxon>Bacteria</taxon>
        <taxon>Bacillati</taxon>
        <taxon>Actinomycetota</taxon>
        <taxon>Actinomycetes</taxon>
        <taxon>Micrococcales</taxon>
        <taxon>Cellulomonadaceae</taxon>
        <taxon>Cellulomonas</taxon>
    </lineage>
</organism>
<protein>
    <submittedName>
        <fullName evidence="7">GT2 family glycosyltransferase</fullName>
    </submittedName>
</protein>
<dbReference type="Proteomes" id="UP000564629">
    <property type="component" value="Unassembled WGS sequence"/>
</dbReference>
<evidence type="ECO:0000313" key="8">
    <source>
        <dbReference type="Proteomes" id="UP000321723"/>
    </source>
</evidence>
<comment type="pathway">
    <text evidence="1">Cell wall biogenesis; cell wall polysaccharide biosynthesis.</text>
</comment>
<evidence type="ECO:0000256" key="1">
    <source>
        <dbReference type="ARBA" id="ARBA00004776"/>
    </source>
</evidence>
<evidence type="ECO:0000256" key="4">
    <source>
        <dbReference type="ARBA" id="ARBA00022679"/>
    </source>
</evidence>
<evidence type="ECO:0000259" key="5">
    <source>
        <dbReference type="Pfam" id="PF00535"/>
    </source>
</evidence>
<reference evidence="6 8" key="1">
    <citation type="submission" date="2019-07" db="EMBL/GenBank/DDBJ databases">
        <title>Whole genome shotgun sequence of Cellulomonas hominis NBRC 16055.</title>
        <authorList>
            <person name="Hosoyama A."/>
            <person name="Uohara A."/>
            <person name="Ohji S."/>
            <person name="Ichikawa N."/>
        </authorList>
    </citation>
    <scope>NUCLEOTIDE SEQUENCE [LARGE SCALE GENOMIC DNA]</scope>
    <source>
        <strain evidence="6 8">NBRC 16055</strain>
    </source>
</reference>
<proteinExistence type="inferred from homology"/>
<dbReference type="OrthoDB" id="9771846at2"/>
<evidence type="ECO:0000256" key="2">
    <source>
        <dbReference type="ARBA" id="ARBA00006739"/>
    </source>
</evidence>
<dbReference type="PANTHER" id="PTHR43179:SF12">
    <property type="entry name" value="GALACTOFURANOSYLTRANSFERASE GLFT2"/>
    <property type="match status" value="1"/>
</dbReference>
<dbReference type="Pfam" id="PF00535">
    <property type="entry name" value="Glycos_transf_2"/>
    <property type="match status" value="1"/>
</dbReference>
<dbReference type="Gene3D" id="3.90.550.10">
    <property type="entry name" value="Spore Coat Polysaccharide Biosynthesis Protein SpsA, Chain A"/>
    <property type="match status" value="1"/>
</dbReference>
<evidence type="ECO:0000313" key="6">
    <source>
        <dbReference type="EMBL" id="GEL45186.1"/>
    </source>
</evidence>
<dbReference type="GO" id="GO:0016757">
    <property type="term" value="F:glycosyltransferase activity"/>
    <property type="evidence" value="ECO:0007669"/>
    <property type="project" value="UniProtKB-KW"/>
</dbReference>
<keyword evidence="8" id="KW-1185">Reference proteome</keyword>
<evidence type="ECO:0000313" key="9">
    <source>
        <dbReference type="Proteomes" id="UP000564629"/>
    </source>
</evidence>
<dbReference type="EMBL" id="JACHDN010000001">
    <property type="protein sequence ID" value="MBB5474019.1"/>
    <property type="molecule type" value="Genomic_DNA"/>
</dbReference>
<dbReference type="PANTHER" id="PTHR43179">
    <property type="entry name" value="RHAMNOSYLTRANSFERASE WBBL"/>
    <property type="match status" value="1"/>
</dbReference>
<reference evidence="7 9" key="2">
    <citation type="submission" date="2020-08" db="EMBL/GenBank/DDBJ databases">
        <title>Sequencing the genomes of 1000 actinobacteria strains.</title>
        <authorList>
            <person name="Klenk H.-P."/>
        </authorList>
    </citation>
    <scope>NUCLEOTIDE SEQUENCE [LARGE SCALE GENOMIC DNA]</scope>
    <source>
        <strain evidence="7 9">DSM 9581</strain>
    </source>
</reference>
<sequence>MTLASVSVVVVTWNGLGLTERCLDSLAAQETRGRAVEVVVVDNGSTDGTVEALRRRAGVRVVALDRNTGFAGGVDAGIEATTGDVVVLLNNDATAEPGFLDRIAAPFDRPGVGGARLGAVTGRVLLRGRFRPAAPGEAGLVDHAGRAWVRTPDADGLRLLNSTGNEVTRSGNGRDRGWLADAGEPAPPARVFGFNGGCAALLRAAVQDVGPLDASLFMYYEDTEMSWRLRRRAWEVAYVHDAVTEHDHAGSSGAGSAFFQDHNERNRLVVALVHAPVAVVARAAARSVARAVLGPDRRRRARVLGRVLAATPAALRRRRAVDRAATVPRAAVAALLVPDGAVR</sequence>
<dbReference type="EMBL" id="BJVQ01000002">
    <property type="protein sequence ID" value="GEL45186.1"/>
    <property type="molecule type" value="Genomic_DNA"/>
</dbReference>
<dbReference type="InterPro" id="IPR001173">
    <property type="entry name" value="Glyco_trans_2-like"/>
</dbReference>
<gene>
    <name evidence="6" type="ORF">CHO01_03020</name>
    <name evidence="7" type="ORF">HNR08_002755</name>
</gene>
<comment type="caution">
    <text evidence="6">The sequence shown here is derived from an EMBL/GenBank/DDBJ whole genome shotgun (WGS) entry which is preliminary data.</text>
</comment>
<feature type="domain" description="Glycosyltransferase 2-like" evidence="5">
    <location>
        <begin position="7"/>
        <end position="114"/>
    </location>
</feature>
<comment type="similarity">
    <text evidence="2">Belongs to the glycosyltransferase 2 family.</text>
</comment>
<keyword evidence="4 7" id="KW-0808">Transferase</keyword>
<dbReference type="SUPFAM" id="SSF53448">
    <property type="entry name" value="Nucleotide-diphospho-sugar transferases"/>
    <property type="match status" value="1"/>
</dbReference>
<evidence type="ECO:0000256" key="3">
    <source>
        <dbReference type="ARBA" id="ARBA00022676"/>
    </source>
</evidence>
<dbReference type="RefSeq" id="WP_146832439.1">
    <property type="nucleotide sequence ID" value="NZ_BJVQ01000002.1"/>
</dbReference>
<dbReference type="CDD" id="cd04186">
    <property type="entry name" value="GT_2_like_c"/>
    <property type="match status" value="1"/>
</dbReference>
<keyword evidence="3" id="KW-0328">Glycosyltransferase</keyword>
<accession>A0A511F7D3</accession>
<dbReference type="Proteomes" id="UP000321723">
    <property type="component" value="Unassembled WGS sequence"/>
</dbReference>
<evidence type="ECO:0000313" key="7">
    <source>
        <dbReference type="EMBL" id="MBB5474019.1"/>
    </source>
</evidence>
<dbReference type="AlphaFoldDB" id="A0A511F7D3"/>
<dbReference type="InterPro" id="IPR029044">
    <property type="entry name" value="Nucleotide-diphossugar_trans"/>
</dbReference>
<name>A0A511F7D3_9CELL</name>